<evidence type="ECO:0000256" key="5">
    <source>
        <dbReference type="ARBA" id="ARBA00023306"/>
    </source>
</evidence>
<protein>
    <recommendedName>
        <fullName evidence="12">G2/mitotic-specific cyclin-B3</fullName>
    </recommendedName>
</protein>
<keyword evidence="11" id="KW-1185">Reference proteome</keyword>
<dbReference type="InterPro" id="IPR013763">
    <property type="entry name" value="Cyclin-like_dom"/>
</dbReference>
<reference evidence="10 11" key="1">
    <citation type="submission" date="2024-02" db="EMBL/GenBank/DDBJ databases">
        <title>Chromosome-scale genome assembly of the rough periwinkle Littorina saxatilis.</title>
        <authorList>
            <person name="De Jode A."/>
            <person name="Faria R."/>
            <person name="Formenti G."/>
            <person name="Sims Y."/>
            <person name="Smith T.P."/>
            <person name="Tracey A."/>
            <person name="Wood J.M.D."/>
            <person name="Zagrodzka Z.B."/>
            <person name="Johannesson K."/>
            <person name="Butlin R.K."/>
            <person name="Leder E.H."/>
        </authorList>
    </citation>
    <scope>NUCLEOTIDE SEQUENCE [LARGE SCALE GENOMIC DNA]</scope>
    <source>
        <strain evidence="10">Snail1</strain>
        <tissue evidence="10">Muscle</tissue>
    </source>
</reference>
<dbReference type="Gene3D" id="1.10.472.10">
    <property type="entry name" value="Cyclin-like"/>
    <property type="match status" value="2"/>
</dbReference>
<dbReference type="SMART" id="SM01332">
    <property type="entry name" value="Cyclin_C"/>
    <property type="match status" value="1"/>
</dbReference>
<feature type="domain" description="Cyclin-like" evidence="8">
    <location>
        <begin position="348"/>
        <end position="429"/>
    </location>
</feature>
<comment type="similarity">
    <text evidence="1">Belongs to the cyclin family. Cyclin AB subfamily.</text>
</comment>
<evidence type="ECO:0000256" key="7">
    <source>
        <dbReference type="SAM" id="MobiDB-lite"/>
    </source>
</evidence>
<accession>A0AAN9AP63</accession>
<feature type="domain" description="Cyclin C-terminal" evidence="9">
    <location>
        <begin position="344"/>
        <end position="460"/>
    </location>
</feature>
<dbReference type="Pfam" id="PF02984">
    <property type="entry name" value="Cyclin_C"/>
    <property type="match status" value="1"/>
</dbReference>
<dbReference type="FunFam" id="1.10.472.10:FF:000005">
    <property type="entry name" value="G2/mitotic-specific cyclin B"/>
    <property type="match status" value="1"/>
</dbReference>
<dbReference type="AlphaFoldDB" id="A0AAN9AP63"/>
<evidence type="ECO:0000256" key="2">
    <source>
        <dbReference type="ARBA" id="ARBA00022618"/>
    </source>
</evidence>
<gene>
    <name evidence="10" type="ORF">V1264_010081</name>
</gene>
<keyword evidence="4 6" id="KW-0195">Cyclin</keyword>
<keyword evidence="3" id="KW-0498">Mitosis</keyword>
<dbReference type="InterPro" id="IPR039361">
    <property type="entry name" value="Cyclin"/>
</dbReference>
<dbReference type="InterPro" id="IPR004367">
    <property type="entry name" value="Cyclin_C-dom"/>
</dbReference>
<dbReference type="SMART" id="SM00385">
    <property type="entry name" value="CYCLIN"/>
    <property type="match status" value="2"/>
</dbReference>
<evidence type="ECO:0000256" key="4">
    <source>
        <dbReference type="ARBA" id="ARBA00023127"/>
    </source>
</evidence>
<evidence type="ECO:0000259" key="8">
    <source>
        <dbReference type="SMART" id="SM00385"/>
    </source>
</evidence>
<proteinExistence type="inferred from homology"/>
<dbReference type="InterPro" id="IPR046965">
    <property type="entry name" value="Cyclin_A/B-like"/>
</dbReference>
<name>A0AAN9AP63_9CAEN</name>
<dbReference type="Pfam" id="PF00134">
    <property type="entry name" value="Cyclin_N"/>
    <property type="match status" value="1"/>
</dbReference>
<evidence type="ECO:0000313" key="11">
    <source>
        <dbReference type="Proteomes" id="UP001374579"/>
    </source>
</evidence>
<feature type="compositionally biased region" description="Basic and acidic residues" evidence="7">
    <location>
        <begin position="1"/>
        <end position="25"/>
    </location>
</feature>
<dbReference type="Proteomes" id="UP001374579">
    <property type="component" value="Unassembled WGS sequence"/>
</dbReference>
<evidence type="ECO:0000256" key="1">
    <source>
        <dbReference type="ARBA" id="ARBA00006955"/>
    </source>
</evidence>
<feature type="region of interest" description="Disordered" evidence="7">
    <location>
        <begin position="1"/>
        <end position="150"/>
    </location>
</feature>
<dbReference type="FunFam" id="1.10.472.10:FF:000001">
    <property type="entry name" value="G2/mitotic-specific cyclin"/>
    <property type="match status" value="1"/>
</dbReference>
<dbReference type="PIRSF" id="PIRSF001771">
    <property type="entry name" value="Cyclin_A_B_D_E"/>
    <property type="match status" value="1"/>
</dbReference>
<evidence type="ECO:0000313" key="10">
    <source>
        <dbReference type="EMBL" id="KAK7090264.1"/>
    </source>
</evidence>
<dbReference type="InterPro" id="IPR036915">
    <property type="entry name" value="Cyclin-like_sf"/>
</dbReference>
<organism evidence="10 11">
    <name type="scientific">Littorina saxatilis</name>
    <dbReference type="NCBI Taxonomy" id="31220"/>
    <lineage>
        <taxon>Eukaryota</taxon>
        <taxon>Metazoa</taxon>
        <taxon>Spiralia</taxon>
        <taxon>Lophotrochozoa</taxon>
        <taxon>Mollusca</taxon>
        <taxon>Gastropoda</taxon>
        <taxon>Caenogastropoda</taxon>
        <taxon>Littorinimorpha</taxon>
        <taxon>Littorinoidea</taxon>
        <taxon>Littorinidae</taxon>
        <taxon>Littorina</taxon>
    </lineage>
</organism>
<feature type="compositionally biased region" description="Low complexity" evidence="7">
    <location>
        <begin position="80"/>
        <end position="105"/>
    </location>
</feature>
<comment type="caution">
    <text evidence="10">The sequence shown here is derived from an EMBL/GenBank/DDBJ whole genome shotgun (WGS) entry which is preliminary data.</text>
</comment>
<dbReference type="GO" id="GO:0044772">
    <property type="term" value="P:mitotic cell cycle phase transition"/>
    <property type="evidence" value="ECO:0007669"/>
    <property type="project" value="InterPro"/>
</dbReference>
<evidence type="ECO:0000256" key="3">
    <source>
        <dbReference type="ARBA" id="ARBA00022776"/>
    </source>
</evidence>
<keyword evidence="2" id="KW-0132">Cell division</keyword>
<evidence type="ECO:0000259" key="9">
    <source>
        <dbReference type="SMART" id="SM01332"/>
    </source>
</evidence>
<sequence>MSYRTQDKMIRTTRENKKPGGEDQKLAVQGKKNVKGEDVARPRRAAFGDITNASQKNAANGKKDAGKKTAIPRMAETKTKPAGARTKTTAATLAQTKKTTTTQPPAGGGRAKDGKHVAVETEVTSSQDSWSQDSAVSSSQESVASGDSNNSMCDIIMADLDISHDELNHSRMSLDKSIHESCDSNQDEMPEVPLDAEDIDHDDVGDITLVALYAHDIFKYYKEREEQFKVRQYLDKQPQFTQRMRSVLVDWLVEVQENFELNHETLYLAVKLTDTYMSVTPDVPRDNIQLLGSVALFLASKFDERLPPAIDDFLYVCDNAYHRDQFMAMERELFRSVGFDLGRPIAYRFLRRYARCARSHIKTLYLARYLLELSLMEYKLVFHSESKTAASCLYIARRMRGEGGWNPTLEFYTGYKMEELQSLILDLNPLFTNKKHADLSTIRDKYKHYLFHSVGDIPPITQEELFPAEEADQH</sequence>
<keyword evidence="5" id="KW-0131">Cell cycle</keyword>
<feature type="compositionally biased region" description="Low complexity" evidence="7">
    <location>
        <begin position="125"/>
        <end position="148"/>
    </location>
</feature>
<dbReference type="GO" id="GO:0051301">
    <property type="term" value="P:cell division"/>
    <property type="evidence" value="ECO:0007669"/>
    <property type="project" value="UniProtKB-KW"/>
</dbReference>
<dbReference type="EMBL" id="JBAMIC010000024">
    <property type="protein sequence ID" value="KAK7090264.1"/>
    <property type="molecule type" value="Genomic_DNA"/>
</dbReference>
<dbReference type="SUPFAM" id="SSF47954">
    <property type="entry name" value="Cyclin-like"/>
    <property type="match status" value="2"/>
</dbReference>
<dbReference type="InterPro" id="IPR006671">
    <property type="entry name" value="Cyclin_N"/>
</dbReference>
<evidence type="ECO:0008006" key="12">
    <source>
        <dbReference type="Google" id="ProtNLM"/>
    </source>
</evidence>
<dbReference type="GO" id="GO:0016538">
    <property type="term" value="F:cyclin-dependent protein serine/threonine kinase regulator activity"/>
    <property type="evidence" value="ECO:0007669"/>
    <property type="project" value="InterPro"/>
</dbReference>
<feature type="compositionally biased region" description="Basic and acidic residues" evidence="7">
    <location>
        <begin position="110"/>
        <end position="119"/>
    </location>
</feature>
<evidence type="ECO:0000256" key="6">
    <source>
        <dbReference type="RuleBase" id="RU000383"/>
    </source>
</evidence>
<dbReference type="PANTHER" id="PTHR10177">
    <property type="entry name" value="CYCLINS"/>
    <property type="match status" value="1"/>
</dbReference>
<feature type="domain" description="Cyclin-like" evidence="8">
    <location>
        <begin position="250"/>
        <end position="335"/>
    </location>
</feature>